<evidence type="ECO:0000256" key="6">
    <source>
        <dbReference type="ARBA" id="ARBA00047619"/>
    </source>
</evidence>
<dbReference type="AlphaFoldDB" id="A0A0M0JEY7"/>
<dbReference type="GO" id="GO:0032259">
    <property type="term" value="P:methylation"/>
    <property type="evidence" value="ECO:0007669"/>
    <property type="project" value="UniProtKB-KW"/>
</dbReference>
<accession>A0A0M0JEY7</accession>
<dbReference type="Proteomes" id="UP000037460">
    <property type="component" value="Unassembled WGS sequence"/>
</dbReference>
<organism evidence="9 10">
    <name type="scientific">Chrysochromulina tobinii</name>
    <dbReference type="NCBI Taxonomy" id="1460289"/>
    <lineage>
        <taxon>Eukaryota</taxon>
        <taxon>Haptista</taxon>
        <taxon>Haptophyta</taxon>
        <taxon>Prymnesiophyceae</taxon>
        <taxon>Prymnesiales</taxon>
        <taxon>Chrysochromulinaceae</taxon>
        <taxon>Chrysochromulina</taxon>
    </lineage>
</organism>
<dbReference type="InterPro" id="IPR013216">
    <property type="entry name" value="Methyltransf_11"/>
</dbReference>
<comment type="pathway">
    <text evidence="1">Phospholipid metabolism; phosphatidylcholine biosynthesis.</text>
</comment>
<dbReference type="CDD" id="cd02440">
    <property type="entry name" value="AdoMet_MTases"/>
    <property type="match status" value="1"/>
</dbReference>
<keyword evidence="3 9" id="KW-0489">Methyltransferase</keyword>
<dbReference type="EC" id="2.1.1.103" evidence="5"/>
<evidence type="ECO:0000313" key="10">
    <source>
        <dbReference type="Proteomes" id="UP000037460"/>
    </source>
</evidence>
<gene>
    <name evidence="9" type="ORF">Ctob_008668</name>
</gene>
<evidence type="ECO:0000256" key="1">
    <source>
        <dbReference type="ARBA" id="ARBA00004969"/>
    </source>
</evidence>
<dbReference type="PANTHER" id="PTHR44307">
    <property type="entry name" value="PHOSPHOETHANOLAMINE METHYLTRANSFERASE"/>
    <property type="match status" value="1"/>
</dbReference>
<evidence type="ECO:0000256" key="3">
    <source>
        <dbReference type="ARBA" id="ARBA00022603"/>
    </source>
</evidence>
<comment type="pathway">
    <text evidence="2">Lipid metabolism.</text>
</comment>
<comment type="catalytic activity">
    <reaction evidence="6">
        <text>N,N-dimethylethanolamine phosphate + S-adenosyl-L-methionine = phosphocholine + S-adenosyl-L-homocysteine + H(+)</text>
        <dbReference type="Rhea" id="RHEA:25325"/>
        <dbReference type="ChEBI" id="CHEBI:15378"/>
        <dbReference type="ChEBI" id="CHEBI:57856"/>
        <dbReference type="ChEBI" id="CHEBI:58641"/>
        <dbReference type="ChEBI" id="CHEBI:59789"/>
        <dbReference type="ChEBI" id="CHEBI:295975"/>
        <dbReference type="EC" id="2.1.1.103"/>
    </reaction>
    <physiologicalReaction direction="left-to-right" evidence="6">
        <dbReference type="Rhea" id="RHEA:25326"/>
    </physiologicalReaction>
</comment>
<evidence type="ECO:0000313" key="9">
    <source>
        <dbReference type="EMBL" id="KOO25154.1"/>
    </source>
</evidence>
<sequence>MYNWRVRAVEKALDRVGKAVGPLEVSDLSSLGHLDQYHYLGTEACDEVAELLGLGPGSTLLDIGSGIGGPARYLAATTGCSVVGVELQRDLYEASASLTSRCRSINKLVSFVNADATGVHSLQLPQPFGLHGQFDHFMSLLVNLHIPDRRALHAGILPRIRPGGTFVIDDFAAVAPATAAEGRTLVDLVKAPSVTSVSAYVAELEDVGFVDVETVDMTAKWAHWTAARHTEYVAAEAEMVALHGRQIFENRSYFYSKIDELFAGGRVGEQLIGAASAQPPLPWLSPPQPGLHDSLQYHFFLGPLFIAVRVFHTATLQSSTAWLYDTSQPSMGPIELLNTYTPLQTGVGPGIVLEGEEMCIVDDSVNGATITLRPSNPKAQAVLQQAGVGRGSLGRPELRIEVEQGHSYGWMPAGFEGEADRPVIHRPAMVANVAMWRGVARGGFGYSKRDGRSSPIPHRYHGIYPRYNGWRFIHGVALTQDQTFIAPPPRPLPLTSMAQGPWTAPSIVWTADATFGDDKYNYFKLLAPEAHESGTLLESAQADTYQQQDVAYGRIGGERVTASLKEIAKWHTIIGGRGGNDMEMKYENRLCGFTLQVGDKPPTTGLAYNERCFGCLW</sequence>
<comment type="caution">
    <text evidence="9">The sequence shown here is derived from an EMBL/GenBank/DDBJ whole genome shotgun (WGS) entry which is preliminary data.</text>
</comment>
<dbReference type="InterPro" id="IPR029063">
    <property type="entry name" value="SAM-dependent_MTases_sf"/>
</dbReference>
<evidence type="ECO:0000256" key="4">
    <source>
        <dbReference type="ARBA" id="ARBA00022679"/>
    </source>
</evidence>
<dbReference type="EMBL" id="JWZX01003013">
    <property type="protein sequence ID" value="KOO25154.1"/>
    <property type="molecule type" value="Genomic_DNA"/>
</dbReference>
<keyword evidence="10" id="KW-1185">Reference proteome</keyword>
<keyword evidence="4 9" id="KW-0808">Transferase</keyword>
<protein>
    <recommendedName>
        <fullName evidence="5">phosphoethanolamine N-methyltransferase</fullName>
        <ecNumber evidence="5">2.1.1.103</ecNumber>
    </recommendedName>
</protein>
<dbReference type="Pfam" id="PF08241">
    <property type="entry name" value="Methyltransf_11"/>
    <property type="match status" value="1"/>
</dbReference>
<dbReference type="SUPFAM" id="SSF53335">
    <property type="entry name" value="S-adenosyl-L-methionine-dependent methyltransferases"/>
    <property type="match status" value="1"/>
</dbReference>
<evidence type="ECO:0000256" key="2">
    <source>
        <dbReference type="ARBA" id="ARBA00005189"/>
    </source>
</evidence>
<dbReference type="GO" id="GO:0000234">
    <property type="term" value="F:phosphoethanolamine N-methyltransferase activity"/>
    <property type="evidence" value="ECO:0007669"/>
    <property type="project" value="UniProtKB-EC"/>
</dbReference>
<evidence type="ECO:0000256" key="7">
    <source>
        <dbReference type="ARBA" id="ARBA00047841"/>
    </source>
</evidence>
<feature type="domain" description="Methyltransferase type 11" evidence="8">
    <location>
        <begin position="61"/>
        <end position="168"/>
    </location>
</feature>
<evidence type="ECO:0000256" key="5">
    <source>
        <dbReference type="ARBA" id="ARBA00035674"/>
    </source>
</evidence>
<dbReference type="Gene3D" id="3.40.50.150">
    <property type="entry name" value="Vaccinia Virus protein VP39"/>
    <property type="match status" value="1"/>
</dbReference>
<evidence type="ECO:0000259" key="8">
    <source>
        <dbReference type="Pfam" id="PF08241"/>
    </source>
</evidence>
<dbReference type="PANTHER" id="PTHR44307:SF2">
    <property type="entry name" value="PHOSPHOETHANOLAMINE METHYLTRANSFERASE ISOFORM X1"/>
    <property type="match status" value="1"/>
</dbReference>
<comment type="catalytic activity">
    <reaction evidence="7">
        <text>N-methylethanolamine phosphate + S-adenosyl-L-methionine = N,N-dimethylethanolamine phosphate + S-adenosyl-L-homocysteine + H(+)</text>
        <dbReference type="Rhea" id="RHEA:25321"/>
        <dbReference type="ChEBI" id="CHEBI:15378"/>
        <dbReference type="ChEBI" id="CHEBI:57781"/>
        <dbReference type="ChEBI" id="CHEBI:57856"/>
        <dbReference type="ChEBI" id="CHEBI:58641"/>
        <dbReference type="ChEBI" id="CHEBI:59789"/>
        <dbReference type="EC" id="2.1.1.103"/>
    </reaction>
    <physiologicalReaction direction="left-to-right" evidence="7">
        <dbReference type="Rhea" id="RHEA:25322"/>
    </physiologicalReaction>
</comment>
<reference evidence="10" key="1">
    <citation type="journal article" date="2015" name="PLoS Genet.">
        <title>Genome Sequence and Transcriptome Analyses of Chrysochromulina tobin: Metabolic Tools for Enhanced Algal Fitness in the Prominent Order Prymnesiales (Haptophyceae).</title>
        <authorList>
            <person name="Hovde B.T."/>
            <person name="Deodato C.R."/>
            <person name="Hunsperger H.M."/>
            <person name="Ryken S.A."/>
            <person name="Yost W."/>
            <person name="Jha R.K."/>
            <person name="Patterson J."/>
            <person name="Monnat R.J. Jr."/>
            <person name="Barlow S.B."/>
            <person name="Starkenburg S.R."/>
            <person name="Cattolico R.A."/>
        </authorList>
    </citation>
    <scope>NUCLEOTIDE SEQUENCE</scope>
    <source>
        <strain evidence="10">CCMP291</strain>
    </source>
</reference>
<name>A0A0M0JEY7_9EUKA</name>
<dbReference type="OrthoDB" id="8300214at2759"/>
<proteinExistence type="predicted"/>